<protein>
    <recommendedName>
        <fullName evidence="3">F-box domain-containing protein</fullName>
    </recommendedName>
</protein>
<sequence>MLTSCNSAHRHSALGLLPTELIHTVLALARPRSITAAACRHLANNAANSTLVSHTWRNRVLLGDGTALTLCRVFGTEVRLHRDHLTLVLRSLLPQPKVTRRWFHGLPTQSFQPG</sequence>
<gene>
    <name evidence="1" type="ORF">BCR44DRAFT_342671</name>
</gene>
<evidence type="ECO:0008006" key="3">
    <source>
        <dbReference type="Google" id="ProtNLM"/>
    </source>
</evidence>
<evidence type="ECO:0000313" key="1">
    <source>
        <dbReference type="EMBL" id="ORZ34370.1"/>
    </source>
</evidence>
<organism evidence="1 2">
    <name type="scientific">Catenaria anguillulae PL171</name>
    <dbReference type="NCBI Taxonomy" id="765915"/>
    <lineage>
        <taxon>Eukaryota</taxon>
        <taxon>Fungi</taxon>
        <taxon>Fungi incertae sedis</taxon>
        <taxon>Blastocladiomycota</taxon>
        <taxon>Blastocladiomycetes</taxon>
        <taxon>Blastocladiales</taxon>
        <taxon>Catenariaceae</taxon>
        <taxon>Catenaria</taxon>
    </lineage>
</organism>
<name>A0A1Y2HIE9_9FUNG</name>
<dbReference type="AlphaFoldDB" id="A0A1Y2HIE9"/>
<keyword evidence="2" id="KW-1185">Reference proteome</keyword>
<comment type="caution">
    <text evidence="1">The sequence shown here is derived from an EMBL/GenBank/DDBJ whole genome shotgun (WGS) entry which is preliminary data.</text>
</comment>
<dbReference type="EMBL" id="MCFL01000029">
    <property type="protein sequence ID" value="ORZ34370.1"/>
    <property type="molecule type" value="Genomic_DNA"/>
</dbReference>
<accession>A0A1Y2HIE9</accession>
<proteinExistence type="predicted"/>
<reference evidence="1 2" key="1">
    <citation type="submission" date="2016-07" db="EMBL/GenBank/DDBJ databases">
        <title>Pervasive Adenine N6-methylation of Active Genes in Fungi.</title>
        <authorList>
            <consortium name="DOE Joint Genome Institute"/>
            <person name="Mondo S.J."/>
            <person name="Dannebaum R.O."/>
            <person name="Kuo R.C."/>
            <person name="Labutti K."/>
            <person name="Haridas S."/>
            <person name="Kuo A."/>
            <person name="Salamov A."/>
            <person name="Ahrendt S.R."/>
            <person name="Lipzen A."/>
            <person name="Sullivan W."/>
            <person name="Andreopoulos W.B."/>
            <person name="Clum A."/>
            <person name="Lindquist E."/>
            <person name="Daum C."/>
            <person name="Ramamoorthy G.K."/>
            <person name="Gryganskyi A."/>
            <person name="Culley D."/>
            <person name="Magnuson J.K."/>
            <person name="James T.Y."/>
            <person name="O'Malley M.A."/>
            <person name="Stajich J.E."/>
            <person name="Spatafora J.W."/>
            <person name="Visel A."/>
            <person name="Grigoriev I.V."/>
        </authorList>
    </citation>
    <scope>NUCLEOTIDE SEQUENCE [LARGE SCALE GENOMIC DNA]</scope>
    <source>
        <strain evidence="1 2">PL171</strain>
    </source>
</reference>
<dbReference type="Proteomes" id="UP000193411">
    <property type="component" value="Unassembled WGS sequence"/>
</dbReference>
<evidence type="ECO:0000313" key="2">
    <source>
        <dbReference type="Proteomes" id="UP000193411"/>
    </source>
</evidence>